<dbReference type="AlphaFoldDB" id="A0A2N1UN16"/>
<keyword evidence="2 4" id="KW-0689">Ribosomal protein</keyword>
<dbReference type="PRINTS" id="PR00974">
    <property type="entry name" value="RIBOSOMALS18"/>
</dbReference>
<dbReference type="GO" id="GO:0070181">
    <property type="term" value="F:small ribosomal subunit rRNA binding"/>
    <property type="evidence" value="ECO:0007669"/>
    <property type="project" value="TreeGrafter"/>
</dbReference>
<accession>A0A2N1UN16</accession>
<dbReference type="GO" id="GO:0003735">
    <property type="term" value="F:structural constituent of ribosome"/>
    <property type="evidence" value="ECO:0007669"/>
    <property type="project" value="InterPro"/>
</dbReference>
<evidence type="ECO:0000256" key="2">
    <source>
        <dbReference type="ARBA" id="ARBA00022980"/>
    </source>
</evidence>
<evidence type="ECO:0000313" key="7">
    <source>
        <dbReference type="Proteomes" id="UP000233414"/>
    </source>
</evidence>
<organism evidence="6 7">
    <name type="scientific">Candidatus Kuenenbacteria bacterium HGW-Kuenenbacteria-1</name>
    <dbReference type="NCBI Taxonomy" id="2013812"/>
    <lineage>
        <taxon>Bacteria</taxon>
        <taxon>Candidatus Kueneniibacteriota</taxon>
    </lineage>
</organism>
<dbReference type="PANTHER" id="PTHR13479">
    <property type="entry name" value="30S RIBOSOMAL PROTEIN S18"/>
    <property type="match status" value="1"/>
</dbReference>
<comment type="caution">
    <text evidence="6">The sequence shown here is derived from an EMBL/GenBank/DDBJ whole genome shotgun (WGS) entry which is preliminary data.</text>
</comment>
<dbReference type="GO" id="GO:0022627">
    <property type="term" value="C:cytosolic small ribosomal subunit"/>
    <property type="evidence" value="ECO:0007669"/>
    <property type="project" value="TreeGrafter"/>
</dbReference>
<sequence length="75" mass="8835">MPNTTTSTVKKYCFFCFNKINYIDYLDIQTLQRFISSYAKIVSRRRSGVCVKHQRILAEAIKRARIMALLPFVKK</sequence>
<evidence type="ECO:0000256" key="5">
    <source>
        <dbReference type="RuleBase" id="RU003910"/>
    </source>
</evidence>
<dbReference type="Pfam" id="PF01084">
    <property type="entry name" value="Ribosomal_S18"/>
    <property type="match status" value="1"/>
</dbReference>
<dbReference type="InterPro" id="IPR036870">
    <property type="entry name" value="Ribosomal_bS18_sf"/>
</dbReference>
<proteinExistence type="inferred from homology"/>
<evidence type="ECO:0000256" key="1">
    <source>
        <dbReference type="ARBA" id="ARBA00005589"/>
    </source>
</evidence>
<dbReference type="Gene3D" id="4.10.640.10">
    <property type="entry name" value="Ribosomal protein S18"/>
    <property type="match status" value="1"/>
</dbReference>
<dbReference type="PANTHER" id="PTHR13479:SF40">
    <property type="entry name" value="SMALL RIBOSOMAL SUBUNIT PROTEIN BS18M"/>
    <property type="match status" value="1"/>
</dbReference>
<evidence type="ECO:0000256" key="4">
    <source>
        <dbReference type="HAMAP-Rule" id="MF_00270"/>
    </source>
</evidence>
<dbReference type="HAMAP" id="MF_00270">
    <property type="entry name" value="Ribosomal_bS18"/>
    <property type="match status" value="1"/>
</dbReference>
<keyword evidence="4" id="KW-0699">rRNA-binding</keyword>
<protein>
    <recommendedName>
        <fullName evidence="4">Small ribosomal subunit protein bS18</fullName>
    </recommendedName>
</protein>
<dbReference type="NCBIfam" id="TIGR00165">
    <property type="entry name" value="S18"/>
    <property type="match status" value="1"/>
</dbReference>
<reference evidence="6 7" key="1">
    <citation type="journal article" date="2017" name="ISME J.">
        <title>Potential for microbial H2 and metal transformations associated with novel bacteria and archaea in deep terrestrial subsurface sediments.</title>
        <authorList>
            <person name="Hernsdorf A.W."/>
            <person name="Amano Y."/>
            <person name="Miyakawa K."/>
            <person name="Ise K."/>
            <person name="Suzuki Y."/>
            <person name="Anantharaman K."/>
            <person name="Probst A."/>
            <person name="Burstein D."/>
            <person name="Thomas B.C."/>
            <person name="Banfield J.F."/>
        </authorList>
    </citation>
    <scope>NUCLEOTIDE SEQUENCE [LARGE SCALE GENOMIC DNA]</scope>
    <source>
        <strain evidence="6">HGW-Kuenenbacteria-1</strain>
    </source>
</reference>
<keyword evidence="3 4" id="KW-0687">Ribonucleoprotein</keyword>
<dbReference type="SUPFAM" id="SSF46911">
    <property type="entry name" value="Ribosomal protein S18"/>
    <property type="match status" value="1"/>
</dbReference>
<evidence type="ECO:0000313" key="6">
    <source>
        <dbReference type="EMBL" id="PKL72185.1"/>
    </source>
</evidence>
<keyword evidence="4" id="KW-0694">RNA-binding</keyword>
<dbReference type="GO" id="GO:0006412">
    <property type="term" value="P:translation"/>
    <property type="evidence" value="ECO:0007669"/>
    <property type="project" value="UniProtKB-UniRule"/>
</dbReference>
<dbReference type="InterPro" id="IPR001648">
    <property type="entry name" value="Ribosomal_bS18"/>
</dbReference>
<comment type="subunit">
    <text evidence="4">Part of the 30S ribosomal subunit. Forms a tight heterodimer with protein bS6.</text>
</comment>
<name>A0A2N1UN16_9BACT</name>
<evidence type="ECO:0000256" key="3">
    <source>
        <dbReference type="ARBA" id="ARBA00023274"/>
    </source>
</evidence>
<comment type="function">
    <text evidence="4">Binds as a heterodimer with protein bS6 to the central domain of the 16S rRNA, where it helps stabilize the platform of the 30S subunit.</text>
</comment>
<dbReference type="Proteomes" id="UP000233414">
    <property type="component" value="Unassembled WGS sequence"/>
</dbReference>
<gene>
    <name evidence="4 6" type="primary">rpsR</name>
    <name evidence="6" type="ORF">CVV26_02645</name>
</gene>
<dbReference type="EMBL" id="PGYQ01000013">
    <property type="protein sequence ID" value="PKL72185.1"/>
    <property type="molecule type" value="Genomic_DNA"/>
</dbReference>
<comment type="similarity">
    <text evidence="1 4 5">Belongs to the bacterial ribosomal protein bS18 family.</text>
</comment>